<feature type="region of interest" description="Disordered" evidence="13">
    <location>
        <begin position="221"/>
        <end position="247"/>
    </location>
</feature>
<dbReference type="CDD" id="cd00817">
    <property type="entry name" value="ValRS_core"/>
    <property type="match status" value="1"/>
</dbReference>
<evidence type="ECO:0000256" key="7">
    <source>
        <dbReference type="ARBA" id="ARBA00023054"/>
    </source>
</evidence>
<dbReference type="Gene3D" id="3.40.50.620">
    <property type="entry name" value="HUPs"/>
    <property type="match status" value="2"/>
</dbReference>
<dbReference type="GO" id="GO:0004832">
    <property type="term" value="F:valine-tRNA ligase activity"/>
    <property type="evidence" value="ECO:0007669"/>
    <property type="project" value="UniProtKB-EC"/>
</dbReference>
<dbReference type="SUPFAM" id="SSF47323">
    <property type="entry name" value="Anticodon-binding domain of a subclass of class I aminoacyl-tRNA synthetases"/>
    <property type="match status" value="1"/>
</dbReference>
<keyword evidence="5 11" id="KW-0067">ATP-binding</keyword>
<dbReference type="InterPro" id="IPR013155">
    <property type="entry name" value="M/V/L/I-tRNA-synth_anticd-bd"/>
</dbReference>
<dbReference type="InterPro" id="IPR009080">
    <property type="entry name" value="tRNAsynth_Ia_anticodon-bd"/>
</dbReference>
<dbReference type="PANTHER" id="PTHR11946">
    <property type="entry name" value="VALYL-TRNA SYNTHETASES"/>
    <property type="match status" value="1"/>
</dbReference>
<dbReference type="GO" id="GO:0006412">
    <property type="term" value="P:translation"/>
    <property type="evidence" value="ECO:0007669"/>
    <property type="project" value="UniProtKB-KW"/>
</dbReference>
<dbReference type="InterPro" id="IPR033705">
    <property type="entry name" value="Anticodon_Ia_Val"/>
</dbReference>
<dbReference type="InterPro" id="IPR014729">
    <property type="entry name" value="Rossmann-like_a/b/a_fold"/>
</dbReference>
<organism evidence="18 19">
    <name type="scientific">Discostella pseudostelligera</name>
    <dbReference type="NCBI Taxonomy" id="259834"/>
    <lineage>
        <taxon>Eukaryota</taxon>
        <taxon>Sar</taxon>
        <taxon>Stramenopiles</taxon>
        <taxon>Ochrophyta</taxon>
        <taxon>Bacillariophyta</taxon>
        <taxon>Coscinodiscophyceae</taxon>
        <taxon>Thalassiosirophycidae</taxon>
        <taxon>Stephanodiscales</taxon>
        <taxon>Stephanodiscaceae</taxon>
        <taxon>Discostella</taxon>
    </lineage>
</organism>
<dbReference type="Pfam" id="PF08264">
    <property type="entry name" value="Anticodon_1"/>
    <property type="match status" value="1"/>
</dbReference>
<evidence type="ECO:0000259" key="16">
    <source>
        <dbReference type="Pfam" id="PF08264"/>
    </source>
</evidence>
<dbReference type="Gene3D" id="1.10.287.380">
    <property type="entry name" value="Valyl-tRNA synthetase, C-terminal domain"/>
    <property type="match status" value="1"/>
</dbReference>
<evidence type="ECO:0000256" key="4">
    <source>
        <dbReference type="ARBA" id="ARBA00022741"/>
    </source>
</evidence>
<dbReference type="PRINTS" id="PR00986">
    <property type="entry name" value="TRNASYNTHVAL"/>
</dbReference>
<dbReference type="PROSITE" id="PS00178">
    <property type="entry name" value="AA_TRNA_LIGASE_I"/>
    <property type="match status" value="1"/>
</dbReference>
<dbReference type="InterPro" id="IPR010978">
    <property type="entry name" value="tRNA-bd_arm"/>
</dbReference>
<dbReference type="SUPFAM" id="SSF50677">
    <property type="entry name" value="ValRS/IleRS/LeuRS editing domain"/>
    <property type="match status" value="1"/>
</dbReference>
<feature type="region of interest" description="Disordered" evidence="13">
    <location>
        <begin position="116"/>
        <end position="136"/>
    </location>
</feature>
<dbReference type="InterPro" id="IPR001412">
    <property type="entry name" value="aa-tRNA-synth_I_CS"/>
</dbReference>
<evidence type="ECO:0000256" key="12">
    <source>
        <dbReference type="SAM" id="Coils"/>
    </source>
</evidence>
<evidence type="ECO:0000256" key="6">
    <source>
        <dbReference type="ARBA" id="ARBA00022917"/>
    </source>
</evidence>
<feature type="domain" description="Valyl-tRNA synthetase tRNA-binding arm" evidence="17">
    <location>
        <begin position="1102"/>
        <end position="1166"/>
    </location>
</feature>
<dbReference type="NCBIfam" id="NF004349">
    <property type="entry name" value="PRK05729.1"/>
    <property type="match status" value="1"/>
</dbReference>
<proteinExistence type="inferred from homology"/>
<sequence length="1167" mass="129028">MPSSNQDGGCVGSTTFSSWCGGGGGISIDKSSHRNRTANATAAVASHLITFGVVVTIALSTTTSSQSSTMMHLVPTASATSAFRRSVAFGRANHHNRRGASASSSSAVQPAFAVLSSSSRNHHHRHRSERKSATASSAQLLYPTTKVFHQSSMARYFSTTTSETTTSTSSASASSQKDRLNYDLHNAAKGLPSDSSYDPTSFESAIYTWWETSGCFDPDATKSKRTLRASTTSPSTTNNKKEEPYVLPMPPPNVTGRLHMGHAIFVALQDVLARFHRMRGKTVLWTPGTDHAGIATQLQVEKLLMAEGGKRRATEEEIAEARSSGADEETLSKLVGREEFLTKVWEYKEEQGGAITSQLRSLGASADWKRERFTMDPALCVGVTEAFVRLYEKGLIYRGTYMVNWSPGLMTAVSDLEVEYTEEEGKLYYFKYMVEGGGGDEEEEFLPVATTRPETIFGDTAVCVNPNDERYKHLIGKRVLVPMSSSNNNGESRSIPIISDEYVDMEFGTGALKITPGHDPNDYELGKKYNLEIRNVMNKDATMNNACGDKYSGLDRFVAREQLWKDMEDANLTIKVEAHTQRVPRSQRGGEIIEPLVSKQWFVRTEGMGAKALEAVQTGDIRIVPPRFEKVWYGWLTNIRDWCISRQLWWGHRIPVWYVGNNDDDSDETFIVARNEEEARQKAMDAGHAADVILRQENDVLDTWFSSGLWPFATVGWPQDEDGDESTDLARFYPGTCLETGYDILFFWVARMVMLGIELTGVSPFQVIYLHGLVRAADGSKMSKTKGNVIDPLDTVSEFGADSLRYSLVTGVTPGQDIPLNMEKIAANKAFANKLWNCCKFVTENALKGVDALEMETLAVTGPLEKEEFETLALPERYIISKCHELVESVTNDIENYQLGAAGSKIYEFLWDQYADWYIEISKTRLYEGFGGGGEDAKTARRVLVYILDTSMRLLHPYMPFVTEQLWHHLPRAPKADGIAANALMLADWPQMGNAVLVKDKDAIATFECFQALTRSIRNARAEYNVEQGKKISATVVASGHFKDAIEAEIKSLVMLAKLDPDQVAVLDAGSDEAKGAAASDSVQLVVQDGVEAYLPLSGLVDVEKERQRLQKQSAKLAKEIEKLAGRLQSKGFVDKARPDVVEKARAELAELEDQASKVQSSLDAMG</sequence>
<dbReference type="InterPro" id="IPR019499">
    <property type="entry name" value="Val-tRNA_synth_tRNA-bd"/>
</dbReference>
<dbReference type="Gene3D" id="1.10.730.10">
    <property type="entry name" value="Isoleucyl-tRNA Synthetase, Domain 1"/>
    <property type="match status" value="1"/>
</dbReference>
<dbReference type="FunFam" id="3.40.50.620:FF:000126">
    <property type="entry name" value="Valine--tRNA ligase chloroplastic/mitochondrial 2"/>
    <property type="match status" value="1"/>
</dbReference>
<dbReference type="Proteomes" id="UP001530293">
    <property type="component" value="Unassembled WGS sequence"/>
</dbReference>
<dbReference type="CDD" id="cd07962">
    <property type="entry name" value="Anticodon_Ia_Val"/>
    <property type="match status" value="1"/>
</dbReference>
<evidence type="ECO:0000256" key="11">
    <source>
        <dbReference type="RuleBase" id="RU363035"/>
    </source>
</evidence>
<feature type="transmembrane region" description="Helical" evidence="14">
    <location>
        <begin position="40"/>
        <end position="59"/>
    </location>
</feature>
<feature type="domain" description="Aminoacyl-tRNA synthetase class Ia" evidence="15">
    <location>
        <begin position="234"/>
        <end position="818"/>
    </location>
</feature>
<accession>A0ABD3MDQ2</accession>
<name>A0ABD3MDQ2_9STRA</name>
<protein>
    <recommendedName>
        <fullName evidence="2">valine--tRNA ligase</fullName>
        <ecNumber evidence="2">6.1.1.9</ecNumber>
    </recommendedName>
    <alternativeName>
        <fullName evidence="9">Valyl-tRNA synthetase</fullName>
    </alternativeName>
</protein>
<dbReference type="Pfam" id="PF10458">
    <property type="entry name" value="Val_tRNA-synt_C"/>
    <property type="match status" value="1"/>
</dbReference>
<dbReference type="SUPFAM" id="SSF46589">
    <property type="entry name" value="tRNA-binding arm"/>
    <property type="match status" value="1"/>
</dbReference>
<dbReference type="AlphaFoldDB" id="A0ABD3MDQ2"/>
<evidence type="ECO:0000313" key="18">
    <source>
        <dbReference type="EMBL" id="KAL3761732.1"/>
    </source>
</evidence>
<reference evidence="18 19" key="1">
    <citation type="submission" date="2024-10" db="EMBL/GenBank/DDBJ databases">
        <title>Updated reference genomes for cyclostephanoid diatoms.</title>
        <authorList>
            <person name="Roberts W.R."/>
            <person name="Alverson A.J."/>
        </authorList>
    </citation>
    <scope>NUCLEOTIDE SEQUENCE [LARGE SCALE GENOMIC DNA]</scope>
    <source>
        <strain evidence="18 19">AJA232-27</strain>
    </source>
</reference>
<gene>
    <name evidence="18" type="ORF">ACHAWU_001248</name>
</gene>
<comment type="caution">
    <text evidence="18">The sequence shown here is derived from an EMBL/GenBank/DDBJ whole genome shotgun (WGS) entry which is preliminary data.</text>
</comment>
<dbReference type="Pfam" id="PF00133">
    <property type="entry name" value="tRNA-synt_1"/>
    <property type="match status" value="1"/>
</dbReference>
<keyword evidence="14" id="KW-1133">Transmembrane helix</keyword>
<evidence type="ECO:0000256" key="13">
    <source>
        <dbReference type="SAM" id="MobiDB-lite"/>
    </source>
</evidence>
<keyword evidence="4 11" id="KW-0547">Nucleotide-binding</keyword>
<keyword evidence="8 11" id="KW-0030">Aminoacyl-tRNA synthetase</keyword>
<feature type="compositionally biased region" description="Basic residues" evidence="13">
    <location>
        <begin position="120"/>
        <end position="129"/>
    </location>
</feature>
<dbReference type="SUPFAM" id="SSF52374">
    <property type="entry name" value="Nucleotidylyl transferase"/>
    <property type="match status" value="1"/>
</dbReference>
<keyword evidence="3 11" id="KW-0436">Ligase</keyword>
<dbReference type="InterPro" id="IPR002303">
    <property type="entry name" value="Valyl-tRNA_ligase"/>
</dbReference>
<dbReference type="EMBL" id="JALLBG020000147">
    <property type="protein sequence ID" value="KAL3761732.1"/>
    <property type="molecule type" value="Genomic_DNA"/>
</dbReference>
<dbReference type="InterPro" id="IPR002300">
    <property type="entry name" value="aa-tRNA-synth_Ia"/>
</dbReference>
<dbReference type="FunFam" id="1.10.287.380:FF:000001">
    <property type="entry name" value="Valine--tRNA ligase"/>
    <property type="match status" value="1"/>
</dbReference>
<comment type="similarity">
    <text evidence="1 11">Belongs to the class-I aminoacyl-tRNA synthetase family.</text>
</comment>
<evidence type="ECO:0000256" key="9">
    <source>
        <dbReference type="ARBA" id="ARBA00029936"/>
    </source>
</evidence>
<evidence type="ECO:0000259" key="17">
    <source>
        <dbReference type="Pfam" id="PF10458"/>
    </source>
</evidence>
<evidence type="ECO:0000256" key="2">
    <source>
        <dbReference type="ARBA" id="ARBA00013169"/>
    </source>
</evidence>
<evidence type="ECO:0000256" key="1">
    <source>
        <dbReference type="ARBA" id="ARBA00005594"/>
    </source>
</evidence>
<dbReference type="FunFam" id="1.10.730.10:FF:000014">
    <property type="entry name" value="Valine--tRNA ligase"/>
    <property type="match status" value="1"/>
</dbReference>
<evidence type="ECO:0000256" key="5">
    <source>
        <dbReference type="ARBA" id="ARBA00022840"/>
    </source>
</evidence>
<evidence type="ECO:0000256" key="3">
    <source>
        <dbReference type="ARBA" id="ARBA00022598"/>
    </source>
</evidence>
<dbReference type="InterPro" id="IPR009008">
    <property type="entry name" value="Val/Leu/Ile-tRNA-synth_edit"/>
</dbReference>
<keyword evidence="19" id="KW-1185">Reference proteome</keyword>
<evidence type="ECO:0000256" key="10">
    <source>
        <dbReference type="ARBA" id="ARBA00047552"/>
    </source>
</evidence>
<evidence type="ECO:0000259" key="15">
    <source>
        <dbReference type="Pfam" id="PF00133"/>
    </source>
</evidence>
<dbReference type="NCBIfam" id="TIGR00422">
    <property type="entry name" value="valS"/>
    <property type="match status" value="1"/>
</dbReference>
<evidence type="ECO:0000256" key="14">
    <source>
        <dbReference type="SAM" id="Phobius"/>
    </source>
</evidence>
<comment type="catalytic activity">
    <reaction evidence="10">
        <text>tRNA(Val) + L-valine + ATP = L-valyl-tRNA(Val) + AMP + diphosphate</text>
        <dbReference type="Rhea" id="RHEA:10704"/>
        <dbReference type="Rhea" id="RHEA-COMP:9672"/>
        <dbReference type="Rhea" id="RHEA-COMP:9708"/>
        <dbReference type="ChEBI" id="CHEBI:30616"/>
        <dbReference type="ChEBI" id="CHEBI:33019"/>
        <dbReference type="ChEBI" id="CHEBI:57762"/>
        <dbReference type="ChEBI" id="CHEBI:78442"/>
        <dbReference type="ChEBI" id="CHEBI:78537"/>
        <dbReference type="ChEBI" id="CHEBI:456215"/>
        <dbReference type="EC" id="6.1.1.9"/>
    </reaction>
</comment>
<keyword evidence="14" id="KW-0472">Membrane</keyword>
<dbReference type="InterPro" id="IPR037118">
    <property type="entry name" value="Val-tRNA_synth_C_sf"/>
</dbReference>
<feature type="domain" description="Methionyl/Valyl/Leucyl/Isoleucyl-tRNA synthetase anticodon-binding" evidence="16">
    <location>
        <begin position="876"/>
        <end position="1034"/>
    </location>
</feature>
<dbReference type="FunFam" id="3.40.50.620:FF:000020">
    <property type="entry name" value="Valine--tRNA ligase, mitochondrial"/>
    <property type="match status" value="1"/>
</dbReference>
<evidence type="ECO:0000256" key="8">
    <source>
        <dbReference type="ARBA" id="ARBA00023146"/>
    </source>
</evidence>
<evidence type="ECO:0000313" key="19">
    <source>
        <dbReference type="Proteomes" id="UP001530293"/>
    </source>
</evidence>
<feature type="coiled-coil region" evidence="12">
    <location>
        <begin position="1100"/>
        <end position="1162"/>
    </location>
</feature>
<dbReference type="GO" id="GO:0005524">
    <property type="term" value="F:ATP binding"/>
    <property type="evidence" value="ECO:0007669"/>
    <property type="project" value="UniProtKB-KW"/>
</dbReference>
<keyword evidence="14" id="KW-0812">Transmembrane</keyword>
<dbReference type="Gene3D" id="3.90.740.10">
    <property type="entry name" value="Valyl/Leucyl/Isoleucyl-tRNA synthetase, editing domain"/>
    <property type="match status" value="1"/>
</dbReference>
<keyword evidence="6 11" id="KW-0648">Protein biosynthesis</keyword>
<dbReference type="HAMAP" id="MF_02004">
    <property type="entry name" value="Val_tRNA_synth_type1"/>
    <property type="match status" value="1"/>
</dbReference>
<dbReference type="PANTHER" id="PTHR11946:SF93">
    <property type="entry name" value="VALINE--TRNA LIGASE, CHLOROPLASTIC_MITOCHONDRIAL 2"/>
    <property type="match status" value="1"/>
</dbReference>
<keyword evidence="7 12" id="KW-0175">Coiled coil</keyword>
<dbReference type="EC" id="6.1.1.9" evidence="2"/>